<gene>
    <name evidence="2" type="ORF">ACFPIE_05810</name>
</gene>
<organism evidence="2 3">
    <name type="scientific">Brevundimonas staleyi</name>
    <dbReference type="NCBI Taxonomy" id="74326"/>
    <lineage>
        <taxon>Bacteria</taxon>
        <taxon>Pseudomonadati</taxon>
        <taxon>Pseudomonadota</taxon>
        <taxon>Alphaproteobacteria</taxon>
        <taxon>Caulobacterales</taxon>
        <taxon>Caulobacteraceae</taxon>
        <taxon>Brevundimonas</taxon>
    </lineage>
</organism>
<dbReference type="EMBL" id="JBHSLF010000013">
    <property type="protein sequence ID" value="MFC5343424.1"/>
    <property type="molecule type" value="Genomic_DNA"/>
</dbReference>
<dbReference type="Gene3D" id="3.10.450.50">
    <property type="match status" value="1"/>
</dbReference>
<protein>
    <submittedName>
        <fullName evidence="2">Nuclear transport factor 2 family protein</fullName>
    </submittedName>
</protein>
<evidence type="ECO:0000313" key="3">
    <source>
        <dbReference type="Proteomes" id="UP001596152"/>
    </source>
</evidence>
<comment type="caution">
    <text evidence="2">The sequence shown here is derived from an EMBL/GenBank/DDBJ whole genome shotgun (WGS) entry which is preliminary data.</text>
</comment>
<accession>A0ABW0FPT8</accession>
<dbReference type="InterPro" id="IPR037401">
    <property type="entry name" value="SnoaL-like"/>
</dbReference>
<keyword evidence="3" id="KW-1185">Reference proteome</keyword>
<dbReference type="RefSeq" id="WP_374039465.1">
    <property type="nucleotide sequence ID" value="NZ_CP169083.1"/>
</dbReference>
<evidence type="ECO:0000313" key="2">
    <source>
        <dbReference type="EMBL" id="MFC5343424.1"/>
    </source>
</evidence>
<sequence>MNEQNLGIAQQLLEKIGAGAPPAEVAALVSEDISFEIPGDETALPWIGKKVGRQAFADFIRDQREMLVSNAFQVDDILVSDTRAVILGELSATIKQSGKVAETYFAIILTIADGLVVRFQMLEDSFAASQAAR</sequence>
<proteinExistence type="predicted"/>
<dbReference type="Proteomes" id="UP001596152">
    <property type="component" value="Unassembled WGS sequence"/>
</dbReference>
<name>A0ABW0FPT8_9CAUL</name>
<reference evidence="3" key="1">
    <citation type="journal article" date="2019" name="Int. J. Syst. Evol. Microbiol.">
        <title>The Global Catalogue of Microorganisms (GCM) 10K type strain sequencing project: providing services to taxonomists for standard genome sequencing and annotation.</title>
        <authorList>
            <consortium name="The Broad Institute Genomics Platform"/>
            <consortium name="The Broad Institute Genome Sequencing Center for Infectious Disease"/>
            <person name="Wu L."/>
            <person name="Ma J."/>
        </authorList>
    </citation>
    <scope>NUCLEOTIDE SEQUENCE [LARGE SCALE GENOMIC DNA]</scope>
    <source>
        <strain evidence="3">JCM 12125</strain>
    </source>
</reference>
<evidence type="ECO:0000259" key="1">
    <source>
        <dbReference type="Pfam" id="PF12680"/>
    </source>
</evidence>
<feature type="domain" description="SnoaL-like" evidence="1">
    <location>
        <begin position="17"/>
        <end position="118"/>
    </location>
</feature>
<dbReference type="InterPro" id="IPR032710">
    <property type="entry name" value="NTF2-like_dom_sf"/>
</dbReference>
<dbReference type="Pfam" id="PF12680">
    <property type="entry name" value="SnoaL_2"/>
    <property type="match status" value="1"/>
</dbReference>
<dbReference type="SUPFAM" id="SSF54427">
    <property type="entry name" value="NTF2-like"/>
    <property type="match status" value="1"/>
</dbReference>